<dbReference type="Pfam" id="PF08447">
    <property type="entry name" value="PAS_3"/>
    <property type="match status" value="1"/>
</dbReference>
<evidence type="ECO:0000313" key="4">
    <source>
        <dbReference type="Proteomes" id="UP001610728"/>
    </source>
</evidence>
<dbReference type="CDD" id="cd00130">
    <property type="entry name" value="PAS"/>
    <property type="match status" value="2"/>
</dbReference>
<feature type="region of interest" description="Disordered" evidence="1">
    <location>
        <begin position="432"/>
        <end position="454"/>
    </location>
</feature>
<gene>
    <name evidence="3" type="ORF">HOO65_060408</name>
</gene>
<protein>
    <recommendedName>
        <fullName evidence="2">PAS domain-containing protein</fullName>
    </recommendedName>
</protein>
<name>A0ABR4ME78_9PEZI</name>
<dbReference type="Gene3D" id="3.30.450.20">
    <property type="entry name" value="PAS domain"/>
    <property type="match status" value="2"/>
</dbReference>
<dbReference type="InterPro" id="IPR000014">
    <property type="entry name" value="PAS"/>
</dbReference>
<accession>A0ABR4ME78</accession>
<keyword evidence="4" id="KW-1185">Reference proteome</keyword>
<organism evidence="3 4">
    <name type="scientific">Ceratocystis lukuohia</name>
    <dbReference type="NCBI Taxonomy" id="2019550"/>
    <lineage>
        <taxon>Eukaryota</taxon>
        <taxon>Fungi</taxon>
        <taxon>Dikarya</taxon>
        <taxon>Ascomycota</taxon>
        <taxon>Pezizomycotina</taxon>
        <taxon>Sordariomycetes</taxon>
        <taxon>Hypocreomycetidae</taxon>
        <taxon>Microascales</taxon>
        <taxon>Ceratocystidaceae</taxon>
        <taxon>Ceratocystis</taxon>
    </lineage>
</organism>
<dbReference type="InterPro" id="IPR013655">
    <property type="entry name" value="PAS_fold_3"/>
</dbReference>
<dbReference type="PROSITE" id="PS50112">
    <property type="entry name" value="PAS"/>
    <property type="match status" value="1"/>
</dbReference>
<dbReference type="Proteomes" id="UP001610728">
    <property type="component" value="Unassembled WGS sequence"/>
</dbReference>
<dbReference type="SUPFAM" id="SSF55785">
    <property type="entry name" value="PYP-like sensor domain (PAS domain)"/>
    <property type="match status" value="2"/>
</dbReference>
<feature type="region of interest" description="Disordered" evidence="1">
    <location>
        <begin position="272"/>
        <end position="323"/>
    </location>
</feature>
<dbReference type="RefSeq" id="XP_070857758.1">
    <property type="nucleotide sequence ID" value="XM_071003858.1"/>
</dbReference>
<dbReference type="GeneID" id="98119804"/>
<evidence type="ECO:0000259" key="2">
    <source>
        <dbReference type="PROSITE" id="PS50112"/>
    </source>
</evidence>
<feature type="compositionally biased region" description="Pro residues" evidence="1">
    <location>
        <begin position="380"/>
        <end position="391"/>
    </location>
</feature>
<evidence type="ECO:0000256" key="1">
    <source>
        <dbReference type="SAM" id="MobiDB-lite"/>
    </source>
</evidence>
<reference evidence="3 4" key="1">
    <citation type="submission" date="2020-05" db="EMBL/GenBank/DDBJ databases">
        <title>Ceratocystis lukuohia genome.</title>
        <authorList>
            <person name="Harrington T.C."/>
            <person name="Kim K."/>
            <person name="Mayers C.G."/>
        </authorList>
    </citation>
    <scope>NUCLEOTIDE SEQUENCE [LARGE SCALE GENOMIC DNA]</scope>
    <source>
        <strain evidence="3 4">C4212</strain>
    </source>
</reference>
<proteinExistence type="predicted"/>
<feature type="domain" description="PAS" evidence="2">
    <location>
        <begin position="16"/>
        <end position="63"/>
    </location>
</feature>
<sequence length="454" mass="52056">MEVTFMTMNDLTDKCRVIFATESVYEILGYTPEEAKHRSVFDFIHPAEQEAARRIYSRAALLDKATVLHTLYLLTKGGDYIRCECSFTIVQDVLVSRVGRYEHNVRSERRAQDAPRIRQLFKCSSRDPMYHMLEQLSPKYKMPPMDREPRAFLILNRFTCTSAIMFATDSVFDILGISSSEISDKSFYDLVHRSCRPESITCLENAKANDSLAYLRFWYQDPRVADDESDYGDGYGQYNNYDDNDYHDYEYDDYRYDGYSHERQAIRRSIEDNMPLHNRCGSSSNSAPIKHESSPSPKRRCVQHGSRRPATSYPPPTSINPSSTIPQVLDAIEAEGEPSWISRAGRHQRSSPRQFQPVEIEAVISCTSDGVGVVIRRARPPIPTAQPPRPPSDLSHALPASPYSSDHRISPSYDSYDAPEEMYTFRPLQSQHIGREGDDFDPAVEQHYGRRITR</sequence>
<dbReference type="NCBIfam" id="TIGR00229">
    <property type="entry name" value="sensory_box"/>
    <property type="match status" value="1"/>
</dbReference>
<comment type="caution">
    <text evidence="3">The sequence shown here is derived from an EMBL/GenBank/DDBJ whole genome shotgun (WGS) entry which is preliminary data.</text>
</comment>
<feature type="compositionally biased region" description="Basic residues" evidence="1">
    <location>
        <begin position="297"/>
        <end position="307"/>
    </location>
</feature>
<evidence type="ECO:0000313" key="3">
    <source>
        <dbReference type="EMBL" id="KAL2886578.1"/>
    </source>
</evidence>
<feature type="region of interest" description="Disordered" evidence="1">
    <location>
        <begin position="380"/>
        <end position="418"/>
    </location>
</feature>
<dbReference type="EMBL" id="JABSNW010000006">
    <property type="protein sequence ID" value="KAL2886578.1"/>
    <property type="molecule type" value="Genomic_DNA"/>
</dbReference>
<dbReference type="InterPro" id="IPR035965">
    <property type="entry name" value="PAS-like_dom_sf"/>
</dbReference>